<dbReference type="InterPro" id="IPR026838">
    <property type="entry name" value="YheC/D"/>
</dbReference>
<name>A0ABV5AT74_9BACL</name>
<keyword evidence="2" id="KW-1185">Reference proteome</keyword>
<dbReference type="SUPFAM" id="SSF56059">
    <property type="entry name" value="Glutathione synthetase ATP-binding domain-like"/>
    <property type="match status" value="1"/>
</dbReference>
<dbReference type="Pfam" id="PF14398">
    <property type="entry name" value="ATPgrasp_YheCD"/>
    <property type="match status" value="1"/>
</dbReference>
<dbReference type="EMBL" id="JBHHMI010000007">
    <property type="protein sequence ID" value="MFB5267205.1"/>
    <property type="molecule type" value="Genomic_DNA"/>
</dbReference>
<reference evidence="1 2" key="1">
    <citation type="submission" date="2024-09" db="EMBL/GenBank/DDBJ databases">
        <title>Paenibacillus zeirhizospherea sp. nov., isolated from surface of the maize (Zea mays) roots in a horticulture field, Hungary.</title>
        <authorList>
            <person name="Marton D."/>
            <person name="Farkas M."/>
            <person name="Bedics A."/>
            <person name="Toth E."/>
            <person name="Tancsics A."/>
            <person name="Boka K."/>
            <person name="Maroti G."/>
            <person name="Kriszt B."/>
            <person name="Cserhati M."/>
        </authorList>
    </citation>
    <scope>NUCLEOTIDE SEQUENCE [LARGE SCALE GENOMIC DNA]</scope>
    <source>
        <strain evidence="1 2">KCTC 33519</strain>
    </source>
</reference>
<comment type="caution">
    <text evidence="1">The sequence shown here is derived from an EMBL/GenBank/DDBJ whole genome shotgun (WGS) entry which is preliminary data.</text>
</comment>
<sequence length="374" mass="42061">MPLKYAGILLSSAAYSKIPTGRTGHESLLNYEEAGGHYGLIPCYLCLKDINLATRECTAYIQHNGRFIRAVIPLPSVIHNRAIHGGRANRMKLAALWKSGVRIYNLQTRFSKWDTHTILSQHPQLSHHVPVTFQFGRTALQKMMRQYEDLIIKPCFGSVGKGIMRLQKSGGLWKLQYKQNKQSSPGSHKWVTKYLGGQEVLYKLGRITRNEPFIIQQTIPLAVCGGRPFDIRMTVQRGYGGDWTLTGMFAKIAPPYTFVSNVGQGGSAASVTETLASVFPGFDVQMLIDRLRSFAMQLVEALAEKLPHLADVGLDVGITEQGELYFIECNGRDLRYGFNKAGMLHEWKMSYAHPMGYARWLLDQRAQLPHGLLY</sequence>
<organism evidence="1 2">
    <name type="scientific">Paenibacillus enshidis</name>
    <dbReference type="NCBI Taxonomy" id="1458439"/>
    <lineage>
        <taxon>Bacteria</taxon>
        <taxon>Bacillati</taxon>
        <taxon>Bacillota</taxon>
        <taxon>Bacilli</taxon>
        <taxon>Bacillales</taxon>
        <taxon>Paenibacillaceae</taxon>
        <taxon>Paenibacillus</taxon>
    </lineage>
</organism>
<accession>A0ABV5AT74</accession>
<protein>
    <submittedName>
        <fullName evidence="1">YheC/YheD family protein</fullName>
    </submittedName>
</protein>
<dbReference type="Proteomes" id="UP001580346">
    <property type="component" value="Unassembled WGS sequence"/>
</dbReference>
<evidence type="ECO:0000313" key="2">
    <source>
        <dbReference type="Proteomes" id="UP001580346"/>
    </source>
</evidence>
<dbReference type="Gene3D" id="3.30.470.20">
    <property type="entry name" value="ATP-grasp fold, B domain"/>
    <property type="match status" value="1"/>
</dbReference>
<gene>
    <name evidence="1" type="ORF">ACE41H_10465</name>
</gene>
<evidence type="ECO:0000313" key="1">
    <source>
        <dbReference type="EMBL" id="MFB5267205.1"/>
    </source>
</evidence>
<proteinExistence type="predicted"/>
<dbReference type="RefSeq" id="WP_375355173.1">
    <property type="nucleotide sequence ID" value="NZ_JBHHMI010000007.1"/>
</dbReference>